<dbReference type="OrthoDB" id="9802632at2"/>
<dbReference type="InterPro" id="IPR001173">
    <property type="entry name" value="Glyco_trans_2-like"/>
</dbReference>
<dbReference type="AlphaFoldDB" id="A0A080N262"/>
<sequence length="296" mass="33899">MLKVSIVIPAFNEQEHIVNCLINATRQSLMPYEVIVVDNLSTDSTVDLVKAFIAEHPTLPVRLEEQDTEQGLIPTRNYGFSKAGGDILGRVDADCMIKPDWVEIVTQIFTDDPEAMGATGPAVYYDMPAKRVGLKGDQVVRENTYRADDNQVLLFGSNMAIRHSAWDKIQPFVCRDKADIMHEDIDLSLHLIDQHLKTVYSSRMITGVSARRMDTSFSSFRNYMRRFRNTFEAHPSHSRKHNTERTLYALYPALRLFYPVYQKYLDKMDIDPAERIWLKEQIEIAQHAAPTDKSGD</sequence>
<dbReference type="Gene3D" id="3.90.550.10">
    <property type="entry name" value="Spore Coat Polysaccharide Biosynthesis Protein SpsA, Chain A"/>
    <property type="match status" value="1"/>
</dbReference>
<dbReference type="RefSeq" id="WP_044086542.1">
    <property type="nucleotide sequence ID" value="NZ_ATLK01000001.1"/>
</dbReference>
<dbReference type="Pfam" id="PF00535">
    <property type="entry name" value="Glycos_transf_2"/>
    <property type="match status" value="1"/>
</dbReference>
<proteinExistence type="predicted"/>
<feature type="domain" description="Glycosyltransferase 2-like" evidence="1">
    <location>
        <begin position="5"/>
        <end position="135"/>
    </location>
</feature>
<organism evidence="2 3">
    <name type="scientific">Bifidobacterium bombi DSM 19703</name>
    <dbReference type="NCBI Taxonomy" id="1341695"/>
    <lineage>
        <taxon>Bacteria</taxon>
        <taxon>Bacillati</taxon>
        <taxon>Actinomycetota</taxon>
        <taxon>Actinomycetes</taxon>
        <taxon>Bifidobacteriales</taxon>
        <taxon>Bifidobacteriaceae</taxon>
        <taxon>Bifidobacterium</taxon>
    </lineage>
</organism>
<reference evidence="2 3" key="1">
    <citation type="journal article" date="2014" name="Appl. Environ. Microbiol.">
        <title>Genomic encyclopedia of type strains of the genus Bifidobacterium.</title>
        <authorList>
            <person name="Milani C."/>
            <person name="Lugli G.A."/>
            <person name="Duranti S."/>
            <person name="Turroni F."/>
            <person name="Bottacini F."/>
            <person name="Mangifesta M."/>
            <person name="Sanchez B."/>
            <person name="Viappiani A."/>
            <person name="Mancabelli L."/>
            <person name="Taminiau B."/>
            <person name="Delcenserie V."/>
            <person name="Barrangou R."/>
            <person name="Margolles A."/>
            <person name="van Sinderen D."/>
            <person name="Ventura M."/>
        </authorList>
    </citation>
    <scope>NUCLEOTIDE SEQUENCE [LARGE SCALE GENOMIC DNA]</scope>
    <source>
        <strain evidence="2 3">DSM 19703</strain>
    </source>
</reference>
<comment type="caution">
    <text evidence="2">The sequence shown here is derived from an EMBL/GenBank/DDBJ whole genome shotgun (WGS) entry which is preliminary data.</text>
</comment>
<keyword evidence="3" id="KW-1185">Reference proteome</keyword>
<dbReference type="SUPFAM" id="SSF53448">
    <property type="entry name" value="Nucleotide-diphospho-sugar transferases"/>
    <property type="match status" value="1"/>
</dbReference>
<dbReference type="PANTHER" id="PTHR43685">
    <property type="entry name" value="GLYCOSYLTRANSFERASE"/>
    <property type="match status" value="1"/>
</dbReference>
<evidence type="ECO:0000259" key="1">
    <source>
        <dbReference type="Pfam" id="PF00535"/>
    </source>
</evidence>
<gene>
    <name evidence="2" type="ORF">BBOMB_0353</name>
</gene>
<dbReference type="STRING" id="1341695.BBOMB_0353"/>
<evidence type="ECO:0000313" key="2">
    <source>
        <dbReference type="EMBL" id="KFF31023.1"/>
    </source>
</evidence>
<keyword evidence="2" id="KW-0808">Transferase</keyword>
<dbReference type="Proteomes" id="UP000028730">
    <property type="component" value="Unassembled WGS sequence"/>
</dbReference>
<dbReference type="eggNOG" id="COG1215">
    <property type="taxonomic scope" value="Bacteria"/>
</dbReference>
<name>A0A080N262_9BIFI</name>
<dbReference type="PANTHER" id="PTHR43685:SF2">
    <property type="entry name" value="GLYCOSYLTRANSFERASE 2-LIKE DOMAIN-CONTAINING PROTEIN"/>
    <property type="match status" value="1"/>
</dbReference>
<dbReference type="InterPro" id="IPR029044">
    <property type="entry name" value="Nucleotide-diphossugar_trans"/>
</dbReference>
<dbReference type="GO" id="GO:0016740">
    <property type="term" value="F:transferase activity"/>
    <property type="evidence" value="ECO:0007669"/>
    <property type="project" value="UniProtKB-KW"/>
</dbReference>
<dbReference type="EMBL" id="ATLK01000001">
    <property type="protein sequence ID" value="KFF31023.1"/>
    <property type="molecule type" value="Genomic_DNA"/>
</dbReference>
<accession>A0A080N262</accession>
<dbReference type="CDD" id="cd00761">
    <property type="entry name" value="Glyco_tranf_GTA_type"/>
    <property type="match status" value="1"/>
</dbReference>
<evidence type="ECO:0000313" key="3">
    <source>
        <dbReference type="Proteomes" id="UP000028730"/>
    </source>
</evidence>
<dbReference type="InterPro" id="IPR050834">
    <property type="entry name" value="Glycosyltransf_2"/>
</dbReference>
<protein>
    <submittedName>
        <fullName evidence="2">Glycosyl transferase, family 2</fullName>
    </submittedName>
</protein>